<dbReference type="InterPro" id="IPR040632">
    <property type="entry name" value="Sulfotransfer_4"/>
</dbReference>
<name>A0A179I7T6_CORDF</name>
<evidence type="ECO:0000313" key="3">
    <source>
        <dbReference type="Proteomes" id="UP000243081"/>
    </source>
</evidence>
<dbReference type="OrthoDB" id="408152at2759"/>
<evidence type="ECO:0008006" key="4">
    <source>
        <dbReference type="Google" id="ProtNLM"/>
    </source>
</evidence>
<dbReference type="Proteomes" id="UP000243081">
    <property type="component" value="Unassembled WGS sequence"/>
</dbReference>
<keyword evidence="1" id="KW-0472">Membrane</keyword>
<evidence type="ECO:0000313" key="2">
    <source>
        <dbReference type="EMBL" id="OAQ97700.1"/>
    </source>
</evidence>
<dbReference type="InterPro" id="IPR027417">
    <property type="entry name" value="P-loop_NTPase"/>
</dbReference>
<dbReference type="AlphaFoldDB" id="A0A179I7T6"/>
<reference evidence="2 3" key="1">
    <citation type="submission" date="2016-03" db="EMBL/GenBank/DDBJ databases">
        <title>Fine-scale spatial genetic structure of a fungal parasite of coffee scale insects.</title>
        <authorList>
            <person name="Jackson D."/>
            <person name="Zemenick K.A."/>
            <person name="Malloure B."/>
            <person name="Quandt C.A."/>
            <person name="James T.Y."/>
        </authorList>
    </citation>
    <scope>NUCLEOTIDE SEQUENCE [LARGE SCALE GENOMIC DNA]</scope>
    <source>
        <strain evidence="2 3">UM487</strain>
    </source>
</reference>
<dbReference type="OMA" id="PGWRWFP"/>
<organism evidence="2 3">
    <name type="scientific">Cordyceps confragosa</name>
    <name type="common">Lecanicillium lecanii</name>
    <dbReference type="NCBI Taxonomy" id="2714763"/>
    <lineage>
        <taxon>Eukaryota</taxon>
        <taxon>Fungi</taxon>
        <taxon>Dikarya</taxon>
        <taxon>Ascomycota</taxon>
        <taxon>Pezizomycotina</taxon>
        <taxon>Sordariomycetes</taxon>
        <taxon>Hypocreomycetidae</taxon>
        <taxon>Hypocreales</taxon>
        <taxon>Cordycipitaceae</taxon>
        <taxon>Akanthomyces</taxon>
    </lineage>
</organism>
<sequence>MGGVPSVPRDKSRRLQVIAAGYSRTGTTSISIALEHLLQGPVFHGGSQIFQREDAWMREWCRMIDADGNSPELLARLHRITAGYVGIADAPAYILMPELLALYPDARVVLVTRDPARWYRSMAPIMKSVSIPMRLLDVLLWPCPTWRWLPHYLRWAGTREEKRIGTRFTPDMLDKHNDWVRKNVPQERFLEMDLKDGWKPLADFLGVPVPDVPFPQANDAAEADAVTRRILLTAGLSWVAILVTAGTAAWQAYRYWSAR</sequence>
<dbReference type="PANTHER" id="PTHR36978">
    <property type="entry name" value="P-LOOP CONTAINING NUCLEOTIDE TRIPHOSPHATE HYDROLASE"/>
    <property type="match status" value="1"/>
</dbReference>
<feature type="transmembrane region" description="Helical" evidence="1">
    <location>
        <begin position="230"/>
        <end position="253"/>
    </location>
</feature>
<keyword evidence="1" id="KW-0812">Transmembrane</keyword>
<dbReference type="SUPFAM" id="SSF52540">
    <property type="entry name" value="P-loop containing nucleoside triphosphate hydrolases"/>
    <property type="match status" value="1"/>
</dbReference>
<protein>
    <recommendedName>
        <fullName evidence="4">NAD dependent epimerase/dehydratase</fullName>
    </recommendedName>
</protein>
<dbReference type="EMBL" id="LUKN01003236">
    <property type="protein sequence ID" value="OAQ97700.1"/>
    <property type="molecule type" value="Genomic_DNA"/>
</dbReference>
<evidence type="ECO:0000256" key="1">
    <source>
        <dbReference type="SAM" id="Phobius"/>
    </source>
</evidence>
<gene>
    <name evidence="2" type="ORF">LLEC1_07180</name>
</gene>
<dbReference type="PANTHER" id="PTHR36978:SF3">
    <property type="entry name" value="P-LOOP CONTAINING NUCLEOSIDE TRIPHOSPHATE HYDROLASE PROTEIN"/>
    <property type="match status" value="1"/>
</dbReference>
<keyword evidence="3" id="KW-1185">Reference proteome</keyword>
<keyword evidence="1" id="KW-1133">Transmembrane helix</keyword>
<dbReference type="Pfam" id="PF17784">
    <property type="entry name" value="Sulfotransfer_4"/>
    <property type="match status" value="1"/>
</dbReference>
<proteinExistence type="predicted"/>
<comment type="caution">
    <text evidence="2">The sequence shown here is derived from an EMBL/GenBank/DDBJ whole genome shotgun (WGS) entry which is preliminary data.</text>
</comment>
<accession>A0A179I7T6</accession>
<dbReference type="Gene3D" id="3.40.50.300">
    <property type="entry name" value="P-loop containing nucleotide triphosphate hydrolases"/>
    <property type="match status" value="1"/>
</dbReference>